<sequence length="1255" mass="138789">MEAELDTSGLLEVENSSFAIMGDMDTTSFENEKCGICMDVVIDRGAIDSCQHWFCFSCIDNWSTITSLCPLCQREFQLITCVPVFDTIGSGRADDEFLSGGEEWSIQGSNNTLSFPSYYIDENAVICLDGDGCKIRSGSAKIEDDPNLDTSIACDSCDLWYHAFCVGFDTEATSENSWLCPRCVVNEVAHRFNGDSEIDHECSDETALSKPLYVSVADAGETAVVVSSVEKIQCEVPNDNIASALETKEDRIKEHSLSYATFHSTTLETESVYDIQPNSNLPEALLALPFSLDTPGKLKSNEVQVEVEPDCSDGDKTSAGMTSNGSEPTISVPNIDLYFGLSLQSSLSDDKTDFHATESHIENLMQQMPLEESSLPAEKLGPNAKESAVGFNALKRKVMSSRSGHIDVNEDSETGIRENSVKVDTGVSAKSARADRKFPKAACNSGVRDFLKRGPQKHPKLPAASENDKVNDVVYMKSAVPDIMTIVRGTLSKPTVRLSDGRDNGAGLRVKKIMRRNVEDESSKLLEELRNQIREAVRNKDTKDLNKYAFDPKLLKAFRAAVGGKKAGSEPSKKLDPSIARAKKSMLQKGKTRESLTKKIYGNVNGRRKRAWDREWEVEFWKHRATNISRPEKMETLKSVLDLLRKSPESSDVDSEPEDYGKSSILSRLYLADTSVFPRKDDIKPLSALTEIDNNETNLEDKISNLTDNDRVGQSLIHNSKNTSAISGPSVGDKRKINDSPSLKVGVASRKPMPHDSKMRAQSVKELPGKSDLKIDKRKWALEVLARKTAVTERESNQRKQEDNSALKGNYPLLAQLPADMKPVLAQSRHNKVPISVRQAQLYRMTEYFLKLADLPVIRRTAITELAVADAVNIEKDVADRSSSKLVYVNLCSQALRQHVHSSKLVGPEESNPSSSSPPHPESAEPSPGDSTDPSIEEALKMAGLVSNSPGDSPYRVTEEEPDSMFDMDSHPDLDIYGDFEYDLGDEDLIGASALNVSMSQTEEVDMKMKVVFSTLNTKKIDDSLNSKDQKRIVTDKEPPDSKEKNMENSMLELATNTSCPSLEQLQGELDGELSLAEYEELYGPDKEPVVENFPKIESMEQNKLIIGRGGIVNHTISKGSEHQGESSAEKMLVGGSFPAEVGSSEGNHSPNHSLMSKSVRPKDKKPRSGKQTEISHSVSKKVEAYIKEHIRPLCKSGVITAEQYRWAVTKTTEKVMRYHMKDKNANFLIKEGEKVKKLAEEYVEAAQEKGENPL</sequence>
<dbReference type="PROSITE" id="PS50016">
    <property type="entry name" value="ZF_PHD_2"/>
    <property type="match status" value="1"/>
</dbReference>
<reference evidence="9" key="1">
    <citation type="submission" date="2022-04" db="EMBL/GenBank/DDBJ databases">
        <title>A functionally conserved STORR gene fusion in Papaver species that diverged 16.8 million years ago.</title>
        <authorList>
            <person name="Catania T."/>
        </authorList>
    </citation>
    <scope>NUCLEOTIDE SEQUENCE</scope>
    <source>
        <strain evidence="9">S-188037</strain>
    </source>
</reference>
<keyword evidence="10" id="KW-1185">Reference proteome</keyword>
<dbReference type="Gene3D" id="3.30.40.10">
    <property type="entry name" value="Zinc/RING finger domain, C3HC4 (zinc finger)"/>
    <property type="match status" value="2"/>
</dbReference>
<dbReference type="EMBL" id="JAJJMB010013814">
    <property type="protein sequence ID" value="KAI3865450.1"/>
    <property type="molecule type" value="Genomic_DNA"/>
</dbReference>
<keyword evidence="5" id="KW-0175">Coiled coil</keyword>
<dbReference type="InterPro" id="IPR019787">
    <property type="entry name" value="Znf_PHD-finger"/>
</dbReference>
<dbReference type="SUPFAM" id="SSF57850">
    <property type="entry name" value="RING/U-box"/>
    <property type="match status" value="1"/>
</dbReference>
<feature type="region of interest" description="Disordered" evidence="6">
    <location>
        <begin position="720"/>
        <end position="766"/>
    </location>
</feature>
<dbReference type="GO" id="GO:0008270">
    <property type="term" value="F:zinc ion binding"/>
    <property type="evidence" value="ECO:0007669"/>
    <property type="project" value="UniProtKB-KW"/>
</dbReference>
<keyword evidence="2 4" id="KW-0863">Zinc-finger</keyword>
<name>A0AAD4S832_9MAGN</name>
<dbReference type="InterPro" id="IPR013083">
    <property type="entry name" value="Znf_RING/FYVE/PHD"/>
</dbReference>
<evidence type="ECO:0000256" key="2">
    <source>
        <dbReference type="ARBA" id="ARBA00022771"/>
    </source>
</evidence>
<keyword evidence="1" id="KW-0479">Metal-binding</keyword>
<organism evidence="9 10">
    <name type="scientific">Papaver atlanticum</name>
    <dbReference type="NCBI Taxonomy" id="357466"/>
    <lineage>
        <taxon>Eukaryota</taxon>
        <taxon>Viridiplantae</taxon>
        <taxon>Streptophyta</taxon>
        <taxon>Embryophyta</taxon>
        <taxon>Tracheophyta</taxon>
        <taxon>Spermatophyta</taxon>
        <taxon>Magnoliopsida</taxon>
        <taxon>Ranunculales</taxon>
        <taxon>Papaveraceae</taxon>
        <taxon>Papaveroideae</taxon>
        <taxon>Papaver</taxon>
    </lineage>
</organism>
<evidence type="ECO:0000313" key="9">
    <source>
        <dbReference type="EMBL" id="KAI3865450.1"/>
    </source>
</evidence>
<feature type="region of interest" description="Disordered" evidence="6">
    <location>
        <begin position="308"/>
        <end position="327"/>
    </location>
</feature>
<dbReference type="PROSITE" id="PS50089">
    <property type="entry name" value="ZF_RING_2"/>
    <property type="match status" value="1"/>
</dbReference>
<evidence type="ECO:0000259" key="7">
    <source>
        <dbReference type="PROSITE" id="PS50016"/>
    </source>
</evidence>
<dbReference type="InterPro" id="IPR017907">
    <property type="entry name" value="Znf_RING_CS"/>
</dbReference>
<dbReference type="PANTHER" id="PTHR15315">
    <property type="entry name" value="RING FINGER PROTEIN 41, 151"/>
    <property type="match status" value="1"/>
</dbReference>
<dbReference type="InterPro" id="IPR011011">
    <property type="entry name" value="Znf_FYVE_PHD"/>
</dbReference>
<feature type="domain" description="RING-type" evidence="8">
    <location>
        <begin position="34"/>
        <end position="73"/>
    </location>
</feature>
<protein>
    <submittedName>
        <fullName evidence="9">Uncharacterized protein</fullName>
    </submittedName>
</protein>
<dbReference type="Pfam" id="PF00628">
    <property type="entry name" value="PHD"/>
    <property type="match status" value="1"/>
</dbReference>
<gene>
    <name evidence="9" type="ORF">MKW98_025320</name>
</gene>
<dbReference type="Proteomes" id="UP001202328">
    <property type="component" value="Unassembled WGS sequence"/>
</dbReference>
<dbReference type="SMART" id="SM00184">
    <property type="entry name" value="RING"/>
    <property type="match status" value="2"/>
</dbReference>
<dbReference type="SMART" id="SM00249">
    <property type="entry name" value="PHD"/>
    <property type="match status" value="1"/>
</dbReference>
<dbReference type="GO" id="GO:0061630">
    <property type="term" value="F:ubiquitin protein ligase activity"/>
    <property type="evidence" value="ECO:0007669"/>
    <property type="project" value="TreeGrafter"/>
</dbReference>
<accession>A0AAD4S832</accession>
<evidence type="ECO:0000313" key="10">
    <source>
        <dbReference type="Proteomes" id="UP001202328"/>
    </source>
</evidence>
<keyword evidence="3" id="KW-0862">Zinc</keyword>
<dbReference type="Pfam" id="PF13639">
    <property type="entry name" value="zf-RING_2"/>
    <property type="match status" value="1"/>
</dbReference>
<dbReference type="SUPFAM" id="SSF57903">
    <property type="entry name" value="FYVE/PHD zinc finger"/>
    <property type="match status" value="1"/>
</dbReference>
<dbReference type="PANTHER" id="PTHR15315:SF26">
    <property type="entry name" value="E3 UBIQUITIN-PROTEIN LIGASE NRDP1"/>
    <property type="match status" value="1"/>
</dbReference>
<dbReference type="InterPro" id="IPR001965">
    <property type="entry name" value="Znf_PHD"/>
</dbReference>
<evidence type="ECO:0000256" key="1">
    <source>
        <dbReference type="ARBA" id="ARBA00022723"/>
    </source>
</evidence>
<dbReference type="PROSITE" id="PS00518">
    <property type="entry name" value="ZF_RING_1"/>
    <property type="match status" value="1"/>
</dbReference>
<evidence type="ECO:0000259" key="8">
    <source>
        <dbReference type="PROSITE" id="PS50089"/>
    </source>
</evidence>
<evidence type="ECO:0000256" key="3">
    <source>
        <dbReference type="ARBA" id="ARBA00022833"/>
    </source>
</evidence>
<evidence type="ECO:0000256" key="4">
    <source>
        <dbReference type="PROSITE-ProRule" id="PRU00175"/>
    </source>
</evidence>
<feature type="coiled-coil region" evidence="5">
    <location>
        <begin position="515"/>
        <end position="546"/>
    </location>
</feature>
<feature type="domain" description="PHD-type" evidence="7">
    <location>
        <begin position="66"/>
        <end position="186"/>
    </location>
</feature>
<evidence type="ECO:0000256" key="6">
    <source>
        <dbReference type="SAM" id="MobiDB-lite"/>
    </source>
</evidence>
<comment type="caution">
    <text evidence="9">The sequence shown here is derived from an EMBL/GenBank/DDBJ whole genome shotgun (WGS) entry which is preliminary data.</text>
</comment>
<feature type="region of interest" description="Disordered" evidence="6">
    <location>
        <begin position="900"/>
        <end position="969"/>
    </location>
</feature>
<feature type="region of interest" description="Disordered" evidence="6">
    <location>
        <begin position="1137"/>
        <end position="1178"/>
    </location>
</feature>
<dbReference type="AlphaFoldDB" id="A0AAD4S832"/>
<dbReference type="InterPro" id="IPR001841">
    <property type="entry name" value="Znf_RING"/>
</dbReference>
<feature type="compositionally biased region" description="Polar residues" evidence="6">
    <location>
        <begin position="1145"/>
        <end position="1157"/>
    </location>
</feature>
<evidence type="ECO:0000256" key="5">
    <source>
        <dbReference type="SAM" id="Coils"/>
    </source>
</evidence>
<dbReference type="GO" id="GO:0016567">
    <property type="term" value="P:protein ubiquitination"/>
    <property type="evidence" value="ECO:0007669"/>
    <property type="project" value="TreeGrafter"/>
</dbReference>
<proteinExistence type="predicted"/>